<dbReference type="SUPFAM" id="SSF53850">
    <property type="entry name" value="Periplasmic binding protein-like II"/>
    <property type="match status" value="1"/>
</dbReference>
<keyword evidence="1" id="KW-0732">Signal</keyword>
<evidence type="ECO:0000256" key="2">
    <source>
        <dbReference type="SAM" id="Phobius"/>
    </source>
</evidence>
<dbReference type="Proteomes" id="UP000198688">
    <property type="component" value="Chromosome I"/>
</dbReference>
<dbReference type="PANTHER" id="PTHR30570">
    <property type="entry name" value="PERIPLASMIC PHOSPHATE BINDING COMPONENT OF PHOSPHATE ABC TRANSPORTER"/>
    <property type="match status" value="1"/>
</dbReference>
<name>A0A1H2AAS7_9ACTN</name>
<reference evidence="4 5" key="1">
    <citation type="submission" date="2016-10" db="EMBL/GenBank/DDBJ databases">
        <authorList>
            <person name="de Groot N.N."/>
        </authorList>
    </citation>
    <scope>NUCLEOTIDE SEQUENCE [LARGE SCALE GENOMIC DNA]</scope>
    <source>
        <strain evidence="4 5">DSM 43941</strain>
    </source>
</reference>
<feature type="domain" description="PBP" evidence="3">
    <location>
        <begin position="251"/>
        <end position="511"/>
    </location>
</feature>
<protein>
    <submittedName>
        <fullName evidence="4">ABC-type phosphate transport system, substrate-binding protein</fullName>
    </submittedName>
</protein>
<sequence>MDMTHWELEPIIAVLSVAVPFIAFVWEFAIVRRKRLGYRVQMDTPATSPAHPANAAALAQLHENGRPLHDPSFVLLRVENAGWTEIVSGDYLADDHDRAGIRVTFPGRRVVDVALSETSQDELADFFFTDEGGHTTTAAGFGIGNEKDAGLVRLPKVKLNPRAYYKVLVVLERQEGNVRKEFDDPSFRADVSGRHNRWIDRLAKVRLDRTESHTFASRPALVGIGLLVAAVLAQSGLILFRDDSRPPLDCVGGTLYLHGSTAFAPSVTAAAARYEEQCRGVKARIPIGDSTFQGSAEGVGELEAAGRAVDLSRVPGLGTHLAFTDGYAEGSHPQVLPRPIAYSLYTLIVNKDVGVRDLSLRQIRDIYARKITDWSRVGGPPMPIQLVNRHPGSGTRTALVNRVLQADMPNATVNDCAALEPGTAGVCEVGSTQRLLEKVAATPGALGYSEVSNAAKDSRILKVHIDHDPATLAGVEDGGYPYWQTEYAYTYGELPADSIGAAFLRYLTDQEGKDILREHGNRPCAETEYPLECEPR</sequence>
<dbReference type="Gene3D" id="3.40.190.10">
    <property type="entry name" value="Periplasmic binding protein-like II"/>
    <property type="match status" value="2"/>
</dbReference>
<evidence type="ECO:0000256" key="1">
    <source>
        <dbReference type="ARBA" id="ARBA00022729"/>
    </source>
</evidence>
<dbReference type="InterPro" id="IPR050811">
    <property type="entry name" value="Phosphate_ABC_transporter"/>
</dbReference>
<keyword evidence="2" id="KW-1133">Transmembrane helix</keyword>
<dbReference type="AlphaFoldDB" id="A0A1H2AAS7"/>
<keyword evidence="5" id="KW-1185">Reference proteome</keyword>
<dbReference type="PANTHER" id="PTHR30570:SF1">
    <property type="entry name" value="PHOSPHATE-BINDING PROTEIN PSTS"/>
    <property type="match status" value="1"/>
</dbReference>
<dbReference type="STRING" id="113562.SAMN04489716_3755"/>
<feature type="transmembrane region" description="Helical" evidence="2">
    <location>
        <begin position="219"/>
        <end position="240"/>
    </location>
</feature>
<accession>A0A1H2AAS7</accession>
<keyword evidence="2" id="KW-0472">Membrane</keyword>
<evidence type="ECO:0000313" key="5">
    <source>
        <dbReference type="Proteomes" id="UP000198688"/>
    </source>
</evidence>
<organism evidence="4 5">
    <name type="scientific">Actinoplanes derwentensis</name>
    <dbReference type="NCBI Taxonomy" id="113562"/>
    <lineage>
        <taxon>Bacteria</taxon>
        <taxon>Bacillati</taxon>
        <taxon>Actinomycetota</taxon>
        <taxon>Actinomycetes</taxon>
        <taxon>Micromonosporales</taxon>
        <taxon>Micromonosporaceae</taxon>
        <taxon>Actinoplanes</taxon>
    </lineage>
</organism>
<keyword evidence="2" id="KW-0812">Transmembrane</keyword>
<dbReference type="EMBL" id="LT629758">
    <property type="protein sequence ID" value="SDT42974.1"/>
    <property type="molecule type" value="Genomic_DNA"/>
</dbReference>
<dbReference type="InterPro" id="IPR024370">
    <property type="entry name" value="PBP_domain"/>
</dbReference>
<evidence type="ECO:0000259" key="3">
    <source>
        <dbReference type="Pfam" id="PF12849"/>
    </source>
</evidence>
<gene>
    <name evidence="4" type="ORF">SAMN04489716_3755</name>
</gene>
<dbReference type="Pfam" id="PF12849">
    <property type="entry name" value="PBP_like_2"/>
    <property type="match status" value="1"/>
</dbReference>
<proteinExistence type="predicted"/>
<feature type="transmembrane region" description="Helical" evidence="2">
    <location>
        <begin position="12"/>
        <end position="31"/>
    </location>
</feature>
<evidence type="ECO:0000313" key="4">
    <source>
        <dbReference type="EMBL" id="SDT42974.1"/>
    </source>
</evidence>